<protein>
    <submittedName>
        <fullName evidence="1">Uncharacterized protein</fullName>
    </submittedName>
</protein>
<name>D2S891_GEOOG</name>
<keyword evidence="2" id="KW-1185">Reference proteome</keyword>
<accession>D2S891</accession>
<reference evidence="2" key="2">
    <citation type="submission" date="2010-01" db="EMBL/GenBank/DDBJ databases">
        <title>The complete genome of Geodermatophilus obscurus DSM 43160.</title>
        <authorList>
            <consortium name="US DOE Joint Genome Institute (JGI-PGF)"/>
            <person name="Lucas S."/>
            <person name="Copeland A."/>
            <person name="Lapidus A."/>
            <person name="Glavina del Rio T."/>
            <person name="Dalin E."/>
            <person name="Tice H."/>
            <person name="Bruce D."/>
            <person name="Goodwin L."/>
            <person name="Pitluck S."/>
            <person name="Kyrpides N."/>
            <person name="Mavromatis K."/>
            <person name="Ivanova N."/>
            <person name="Munk A.C."/>
            <person name="Brettin T."/>
            <person name="Detter J.C."/>
            <person name="Han C."/>
            <person name="Larimer F."/>
            <person name="Land M."/>
            <person name="Hauser L."/>
            <person name="Markowitz V."/>
            <person name="Cheng J.-F."/>
            <person name="Hugenholtz P."/>
            <person name="Woyke T."/>
            <person name="Wu D."/>
            <person name="Jando M."/>
            <person name="Schneider S."/>
            <person name="Klenk H.-P."/>
            <person name="Eisen J.A."/>
        </authorList>
    </citation>
    <scope>NUCLEOTIDE SEQUENCE [LARGE SCALE GENOMIC DNA]</scope>
    <source>
        <strain evidence="2">ATCC 25078 / DSM 43160 / JCM 3152 / KCC A-0152 / KCTC 9177 / NBRC 13315 / NRRL B-3577 / G-20</strain>
    </source>
</reference>
<dbReference type="OrthoDB" id="568335at2"/>
<organism evidence="1 2">
    <name type="scientific">Geodermatophilus obscurus (strain ATCC 25078 / DSM 43160 / JCM 3152 / CCUG 61914 / KCC A-0152 / KCTC 9177 / NBRC 13315 / NRRL B-3577 / G-20)</name>
    <dbReference type="NCBI Taxonomy" id="526225"/>
    <lineage>
        <taxon>Bacteria</taxon>
        <taxon>Bacillati</taxon>
        <taxon>Actinomycetota</taxon>
        <taxon>Actinomycetes</taxon>
        <taxon>Geodermatophilales</taxon>
        <taxon>Geodermatophilaceae</taxon>
        <taxon>Geodermatophilus</taxon>
    </lineage>
</organism>
<dbReference type="AlphaFoldDB" id="D2S891"/>
<evidence type="ECO:0000313" key="2">
    <source>
        <dbReference type="Proteomes" id="UP000001382"/>
    </source>
</evidence>
<reference evidence="1 2" key="1">
    <citation type="journal article" date="2010" name="Stand. Genomic Sci.">
        <title>Complete genome sequence of Geodermatophilus obscurus type strain (G-20).</title>
        <authorList>
            <person name="Ivanova N."/>
            <person name="Sikorski J."/>
            <person name="Jando M."/>
            <person name="Munk C."/>
            <person name="Lapidus A."/>
            <person name="Glavina Del Rio T."/>
            <person name="Copeland A."/>
            <person name="Tice H."/>
            <person name="Cheng J.-F."/>
            <person name="Lucas S."/>
            <person name="Chen F."/>
            <person name="Nolan M."/>
            <person name="Bruce D."/>
            <person name="Goodwin L."/>
            <person name="Pitluck S."/>
            <person name="Mavromatis K."/>
            <person name="Mikhailova N."/>
            <person name="Pati A."/>
            <person name="Chen A."/>
            <person name="Palaniappan K."/>
            <person name="Land M."/>
            <person name="Hauser L."/>
            <person name="Chang Y.-J."/>
            <person name="Jeffries C.D."/>
            <person name="Meincke L."/>
            <person name="Brettin T."/>
            <person name="Detter J.C."/>
            <person name="Detter J.C."/>
            <person name="Rohde M."/>
            <person name="Goeker M."/>
            <person name="Bristow J."/>
            <person name="Eisen J.A."/>
            <person name="Markowitz V."/>
            <person name="Hugenholtz P."/>
            <person name="Kyrpides N.C."/>
            <person name="Klenk H.-P."/>
        </authorList>
    </citation>
    <scope>NUCLEOTIDE SEQUENCE [LARGE SCALE GENOMIC DNA]</scope>
    <source>
        <strain evidence="2">ATCC 25078 / DSM 43160 / JCM 3152 / KCC A-0152 / KCTC 9177 / NBRC 13315 / NRRL B-3577 / G-20</strain>
    </source>
</reference>
<dbReference type="EMBL" id="CP001867">
    <property type="protein sequence ID" value="ADB73513.1"/>
    <property type="molecule type" value="Genomic_DNA"/>
</dbReference>
<dbReference type="HOGENOM" id="CLU_1701728_0_0_11"/>
<dbReference type="Proteomes" id="UP000001382">
    <property type="component" value="Chromosome"/>
</dbReference>
<dbReference type="KEGG" id="gob:Gobs_0743"/>
<proteinExistence type="predicted"/>
<evidence type="ECO:0000313" key="1">
    <source>
        <dbReference type="EMBL" id="ADB73513.1"/>
    </source>
</evidence>
<sequence length="154" mass="17638">MALRWDGPQGRYEQLAGARQEAALLYARMRAGYPAAEWVVYRFLEAWREYLRLSLAGLVEDLQPLTEEPFELGPGDVFEQWADLAWVLTDLWPDTSRDAVTTSRALTRLQTAFISDRVDVAAVHREMLTVTNFFGGLEAQVQALVEFRQDRTQD</sequence>
<gene>
    <name evidence="1" type="ordered locus">Gobs_0743</name>
</gene>